<protein>
    <submittedName>
        <fullName evidence="2">Uncharacterized protein</fullName>
    </submittedName>
</protein>
<gene>
    <name evidence="2" type="ORF">EVAR_99708_1</name>
</gene>
<organism evidence="2 3">
    <name type="scientific">Eumeta variegata</name>
    <name type="common">Bagworm moth</name>
    <name type="synonym">Eumeta japonica</name>
    <dbReference type="NCBI Taxonomy" id="151549"/>
    <lineage>
        <taxon>Eukaryota</taxon>
        <taxon>Metazoa</taxon>
        <taxon>Ecdysozoa</taxon>
        <taxon>Arthropoda</taxon>
        <taxon>Hexapoda</taxon>
        <taxon>Insecta</taxon>
        <taxon>Pterygota</taxon>
        <taxon>Neoptera</taxon>
        <taxon>Endopterygota</taxon>
        <taxon>Lepidoptera</taxon>
        <taxon>Glossata</taxon>
        <taxon>Ditrysia</taxon>
        <taxon>Tineoidea</taxon>
        <taxon>Psychidae</taxon>
        <taxon>Oiketicinae</taxon>
        <taxon>Eumeta</taxon>
    </lineage>
</organism>
<feature type="compositionally biased region" description="Polar residues" evidence="1">
    <location>
        <begin position="1"/>
        <end position="12"/>
    </location>
</feature>
<sequence length="101" mass="11052">MAATSDRTQNGPTRGDGGAGRMVLSNMVDPSLVVALRGRSTGSGLRGACSRCSPTTHVPPAPARYAEHNHVSAALYVQFMGCHCPAYETIYVRRRRRFRFR</sequence>
<dbReference type="AlphaFoldDB" id="A0A4C1ZRM9"/>
<accession>A0A4C1ZRM9</accession>
<evidence type="ECO:0000256" key="1">
    <source>
        <dbReference type="SAM" id="MobiDB-lite"/>
    </source>
</evidence>
<dbReference type="Proteomes" id="UP000299102">
    <property type="component" value="Unassembled WGS sequence"/>
</dbReference>
<keyword evidence="3" id="KW-1185">Reference proteome</keyword>
<name>A0A4C1ZRM9_EUMVA</name>
<proteinExistence type="predicted"/>
<dbReference type="EMBL" id="BGZK01002052">
    <property type="protein sequence ID" value="GBP90062.1"/>
    <property type="molecule type" value="Genomic_DNA"/>
</dbReference>
<reference evidence="2 3" key="1">
    <citation type="journal article" date="2019" name="Commun. Biol.">
        <title>The bagworm genome reveals a unique fibroin gene that provides high tensile strength.</title>
        <authorList>
            <person name="Kono N."/>
            <person name="Nakamura H."/>
            <person name="Ohtoshi R."/>
            <person name="Tomita M."/>
            <person name="Numata K."/>
            <person name="Arakawa K."/>
        </authorList>
    </citation>
    <scope>NUCLEOTIDE SEQUENCE [LARGE SCALE GENOMIC DNA]</scope>
</reference>
<evidence type="ECO:0000313" key="2">
    <source>
        <dbReference type="EMBL" id="GBP90062.1"/>
    </source>
</evidence>
<comment type="caution">
    <text evidence="2">The sequence shown here is derived from an EMBL/GenBank/DDBJ whole genome shotgun (WGS) entry which is preliminary data.</text>
</comment>
<evidence type="ECO:0000313" key="3">
    <source>
        <dbReference type="Proteomes" id="UP000299102"/>
    </source>
</evidence>
<feature type="region of interest" description="Disordered" evidence="1">
    <location>
        <begin position="1"/>
        <end position="22"/>
    </location>
</feature>